<dbReference type="PROSITE" id="PS01031">
    <property type="entry name" value="SHSP"/>
    <property type="match status" value="1"/>
</dbReference>
<dbReference type="SUPFAM" id="SSF49764">
    <property type="entry name" value="HSP20-like chaperones"/>
    <property type="match status" value="1"/>
</dbReference>
<evidence type="ECO:0000256" key="2">
    <source>
        <dbReference type="PROSITE-ProRule" id="PRU00285"/>
    </source>
</evidence>
<name>A0A0D2AXL2_9PEZI</name>
<dbReference type="VEuPathDB" id="FungiDB:PV09_04761"/>
<dbReference type="InterPro" id="IPR008978">
    <property type="entry name" value="HSP20-like_chaperone"/>
</dbReference>
<keyword evidence="1" id="KW-0346">Stress response</keyword>
<feature type="region of interest" description="Disordered" evidence="4">
    <location>
        <begin position="120"/>
        <end position="172"/>
    </location>
</feature>
<dbReference type="InterPro" id="IPR031107">
    <property type="entry name" value="Small_HSP"/>
</dbReference>
<protein>
    <recommendedName>
        <fullName evidence="5">SHSP domain-containing protein</fullName>
    </recommendedName>
</protein>
<dbReference type="OrthoDB" id="1431247at2759"/>
<evidence type="ECO:0000256" key="3">
    <source>
        <dbReference type="RuleBase" id="RU003616"/>
    </source>
</evidence>
<reference evidence="6 7" key="1">
    <citation type="submission" date="2015-01" db="EMBL/GenBank/DDBJ databases">
        <title>The Genome Sequence of Ochroconis gallopava CBS43764.</title>
        <authorList>
            <consortium name="The Broad Institute Genomics Platform"/>
            <person name="Cuomo C."/>
            <person name="de Hoog S."/>
            <person name="Gorbushina A."/>
            <person name="Stielow B."/>
            <person name="Teixiera M."/>
            <person name="Abouelleil A."/>
            <person name="Chapman S.B."/>
            <person name="Priest M."/>
            <person name="Young S.K."/>
            <person name="Wortman J."/>
            <person name="Nusbaum C."/>
            <person name="Birren B."/>
        </authorList>
    </citation>
    <scope>NUCLEOTIDE SEQUENCE [LARGE SCALE GENOMIC DNA]</scope>
    <source>
        <strain evidence="6 7">CBS 43764</strain>
    </source>
</reference>
<evidence type="ECO:0000259" key="5">
    <source>
        <dbReference type="PROSITE" id="PS01031"/>
    </source>
</evidence>
<dbReference type="CDD" id="cd06464">
    <property type="entry name" value="ACD_sHsps-like"/>
    <property type="match status" value="1"/>
</dbReference>
<accession>A0A0D2AXL2</accession>
<keyword evidence="7" id="KW-1185">Reference proteome</keyword>
<dbReference type="RefSeq" id="XP_016213788.1">
    <property type="nucleotide sequence ID" value="XM_016358170.1"/>
</dbReference>
<dbReference type="Proteomes" id="UP000053259">
    <property type="component" value="Unassembled WGS sequence"/>
</dbReference>
<dbReference type="EMBL" id="KN847542">
    <property type="protein sequence ID" value="KIW03919.1"/>
    <property type="molecule type" value="Genomic_DNA"/>
</dbReference>
<comment type="similarity">
    <text evidence="2 3">Belongs to the small heat shock protein (HSP20) family.</text>
</comment>
<evidence type="ECO:0000256" key="4">
    <source>
        <dbReference type="SAM" id="MobiDB-lite"/>
    </source>
</evidence>
<evidence type="ECO:0000256" key="1">
    <source>
        <dbReference type="ARBA" id="ARBA00023016"/>
    </source>
</evidence>
<dbReference type="AlphaFoldDB" id="A0A0D2AXL2"/>
<organism evidence="6 7">
    <name type="scientific">Verruconis gallopava</name>
    <dbReference type="NCBI Taxonomy" id="253628"/>
    <lineage>
        <taxon>Eukaryota</taxon>
        <taxon>Fungi</taxon>
        <taxon>Dikarya</taxon>
        <taxon>Ascomycota</taxon>
        <taxon>Pezizomycotina</taxon>
        <taxon>Dothideomycetes</taxon>
        <taxon>Pleosporomycetidae</taxon>
        <taxon>Venturiales</taxon>
        <taxon>Sympoventuriaceae</taxon>
        <taxon>Verruconis</taxon>
    </lineage>
</organism>
<dbReference type="InterPro" id="IPR002068">
    <property type="entry name" value="A-crystallin/Hsp20_dom"/>
</dbReference>
<proteinExistence type="inferred from homology"/>
<evidence type="ECO:0000313" key="7">
    <source>
        <dbReference type="Proteomes" id="UP000053259"/>
    </source>
</evidence>
<feature type="domain" description="SHSP" evidence="5">
    <location>
        <begin position="67"/>
        <end position="230"/>
    </location>
</feature>
<gene>
    <name evidence="6" type="ORF">PV09_04761</name>
</gene>
<evidence type="ECO:0000313" key="6">
    <source>
        <dbReference type="EMBL" id="KIW03919.1"/>
    </source>
</evidence>
<dbReference type="GeneID" id="27312734"/>
<dbReference type="Pfam" id="PF00011">
    <property type="entry name" value="HSP20"/>
    <property type="match status" value="1"/>
</dbReference>
<dbReference type="PANTHER" id="PTHR11527">
    <property type="entry name" value="HEAT-SHOCK PROTEIN 20 FAMILY MEMBER"/>
    <property type="match status" value="1"/>
</dbReference>
<dbReference type="Gene3D" id="2.60.40.790">
    <property type="match status" value="1"/>
</dbReference>
<sequence>MYISGISPPFSPDRPPNHFDSADYPYPYYIYPPELYHVTYLNETFPEHHLPFYDARHKLASGLHNFWKDTWPQPKADVYETPKRYYIDVELPGVESKDQIKLRWTNSRTLYLEAEKRSRSFDDATANEPAKPDEKKEPAAQATDSTTPVKIQETGEGSTSTTKSKEHKPKHNVHALVRERDLGKLKRAFYFSVGIDREKMTAKLHHGMLEITLDKMDEDAPAEHHEVAIEHVGAK</sequence>